<proteinExistence type="predicted"/>
<feature type="region of interest" description="Disordered" evidence="1">
    <location>
        <begin position="54"/>
        <end position="77"/>
    </location>
</feature>
<keyword evidence="3" id="KW-1185">Reference proteome</keyword>
<reference evidence="2 3" key="2">
    <citation type="journal article" date="2019" name="G3 (Bethesda)">
        <title>Hybrid Assembly of the Genome of the Entomopathogenic Nematode Steinernema carpocapsae Identifies the X-Chromosome.</title>
        <authorList>
            <person name="Serra L."/>
            <person name="Macchietto M."/>
            <person name="Macias-Munoz A."/>
            <person name="McGill C.J."/>
            <person name="Rodriguez I.M."/>
            <person name="Rodriguez B."/>
            <person name="Murad R."/>
            <person name="Mortazavi A."/>
        </authorList>
    </citation>
    <scope>NUCLEOTIDE SEQUENCE [LARGE SCALE GENOMIC DNA]</scope>
    <source>
        <strain evidence="2 3">ALL</strain>
    </source>
</reference>
<sequence>MTPLRLANDTSLIWRGNCWKRRLWTLLRNDLFLFARGQPRTRIGCAGARHLNRSATGSGRNLRSLNGSQTAAQPSSQPHSIAFTLGERSDQVPLVRSEIFIVLCVIFGGRSKMSACRSVEQNSLVQHQLGHPPQLPASFVQEVSVEMQFQPEEKIGITVSKRMVVIKMDQQSATNKLFLCDFITHVNEVKIESKLSFYGTLHAIIKAEMRRPQILDSSSCKRSDFRLVKTASSFTLTVQRPIWNSPTNNLPNGYDRPAGYQYFTGLFVLYPGSVLGIGIKAYNSKVYVSHTEQNSLSSSTCYIGDCIVAIGQVPVTSTADAAPKSLTASRRNSL</sequence>
<dbReference type="EMBL" id="AZBU02000007">
    <property type="protein sequence ID" value="TKR70889.1"/>
    <property type="molecule type" value="Genomic_DNA"/>
</dbReference>
<dbReference type="OrthoDB" id="5875756at2759"/>
<reference evidence="2 3" key="1">
    <citation type="journal article" date="2015" name="Genome Biol.">
        <title>Comparative genomics of Steinernema reveals deeply conserved gene regulatory networks.</title>
        <authorList>
            <person name="Dillman A.R."/>
            <person name="Macchietto M."/>
            <person name="Porter C.F."/>
            <person name="Rogers A."/>
            <person name="Williams B."/>
            <person name="Antoshechkin I."/>
            <person name="Lee M.M."/>
            <person name="Goodwin Z."/>
            <person name="Lu X."/>
            <person name="Lewis E.E."/>
            <person name="Goodrich-Blair H."/>
            <person name="Stock S.P."/>
            <person name="Adams B.J."/>
            <person name="Sternberg P.W."/>
            <person name="Mortazavi A."/>
        </authorList>
    </citation>
    <scope>NUCLEOTIDE SEQUENCE [LARGE SCALE GENOMIC DNA]</scope>
    <source>
        <strain evidence="2 3">ALL</strain>
    </source>
</reference>
<evidence type="ECO:0008006" key="4">
    <source>
        <dbReference type="Google" id="ProtNLM"/>
    </source>
</evidence>
<organism evidence="2 3">
    <name type="scientific">Steinernema carpocapsae</name>
    <name type="common">Entomopathogenic nematode</name>
    <dbReference type="NCBI Taxonomy" id="34508"/>
    <lineage>
        <taxon>Eukaryota</taxon>
        <taxon>Metazoa</taxon>
        <taxon>Ecdysozoa</taxon>
        <taxon>Nematoda</taxon>
        <taxon>Chromadorea</taxon>
        <taxon>Rhabditida</taxon>
        <taxon>Tylenchina</taxon>
        <taxon>Panagrolaimomorpha</taxon>
        <taxon>Strongyloidoidea</taxon>
        <taxon>Steinernematidae</taxon>
        <taxon>Steinernema</taxon>
    </lineage>
</organism>
<dbReference type="Proteomes" id="UP000298663">
    <property type="component" value="Unassembled WGS sequence"/>
</dbReference>
<dbReference type="AlphaFoldDB" id="A0A4U5MMX8"/>
<dbReference type="PANTHER" id="PTHR31327">
    <property type="entry name" value="SPERM MEIOSIS PDZ DOMAIN CONTAINING PROTEINS-RELATED"/>
    <property type="match status" value="1"/>
</dbReference>
<evidence type="ECO:0000313" key="2">
    <source>
        <dbReference type="EMBL" id="TKR70889.1"/>
    </source>
</evidence>
<comment type="caution">
    <text evidence="2">The sequence shown here is derived from an EMBL/GenBank/DDBJ whole genome shotgun (WGS) entry which is preliminary data.</text>
</comment>
<accession>A0A4U5MMX8</accession>
<dbReference type="InterPro" id="IPR040264">
    <property type="entry name" value="T15H9.4-like"/>
</dbReference>
<evidence type="ECO:0000313" key="3">
    <source>
        <dbReference type="Proteomes" id="UP000298663"/>
    </source>
</evidence>
<gene>
    <name evidence="2" type="ORF">L596_022852</name>
</gene>
<evidence type="ECO:0000256" key="1">
    <source>
        <dbReference type="SAM" id="MobiDB-lite"/>
    </source>
</evidence>
<dbReference type="PANTHER" id="PTHR31327:SF7">
    <property type="entry name" value="PDZ DOMAIN-CONTAINING PROTEIN"/>
    <property type="match status" value="1"/>
</dbReference>
<protein>
    <recommendedName>
        <fullName evidence="4">PDZ domain-containing protein</fullName>
    </recommendedName>
</protein>
<name>A0A4U5MMX8_STECR</name>
<dbReference type="STRING" id="34508.A0A4U5MMX8"/>